<accession>A0A8T3DYS5</accession>
<dbReference type="Gene3D" id="6.10.250.3120">
    <property type="match status" value="1"/>
</dbReference>
<evidence type="ECO:0000256" key="2">
    <source>
        <dbReference type="ARBA" id="ARBA00006469"/>
    </source>
</evidence>
<dbReference type="EMBL" id="JAERUA010000005">
    <property type="protein sequence ID" value="KAI1899828.1"/>
    <property type="molecule type" value="Genomic_DNA"/>
</dbReference>
<keyword evidence="4" id="KW-0493">Microtubule</keyword>
<keyword evidence="5 7" id="KW-0009">Actin-binding</keyword>
<dbReference type="InterPro" id="IPR027685">
    <property type="entry name" value="Shroom_fam"/>
</dbReference>
<feature type="compositionally biased region" description="Pro residues" evidence="9">
    <location>
        <begin position="965"/>
        <end position="976"/>
    </location>
</feature>
<comment type="similarity">
    <text evidence="2">Belongs to the shroom family.</text>
</comment>
<evidence type="ECO:0000256" key="1">
    <source>
        <dbReference type="ARBA" id="ARBA00004245"/>
    </source>
</evidence>
<gene>
    <name evidence="12" type="ORF">AGOR_G00065780</name>
</gene>
<dbReference type="PANTHER" id="PTHR15012">
    <property type="entry name" value="APICAL PROTEIN/SHROOM-RELATED"/>
    <property type="match status" value="1"/>
</dbReference>
<dbReference type="InterPro" id="IPR014800">
    <property type="entry name" value="ASD1_dom"/>
</dbReference>
<evidence type="ECO:0000256" key="8">
    <source>
        <dbReference type="SAM" id="Coils"/>
    </source>
</evidence>
<dbReference type="GO" id="GO:0051015">
    <property type="term" value="F:actin filament binding"/>
    <property type="evidence" value="ECO:0007669"/>
    <property type="project" value="InterPro"/>
</dbReference>
<reference evidence="12" key="1">
    <citation type="submission" date="2021-01" db="EMBL/GenBank/DDBJ databases">
        <authorList>
            <person name="Zahm M."/>
            <person name="Roques C."/>
            <person name="Cabau C."/>
            <person name="Klopp C."/>
            <person name="Donnadieu C."/>
            <person name="Jouanno E."/>
            <person name="Lampietro C."/>
            <person name="Louis A."/>
            <person name="Herpin A."/>
            <person name="Echchiki A."/>
            <person name="Berthelot C."/>
            <person name="Parey E."/>
            <person name="Roest-Crollius H."/>
            <person name="Braasch I."/>
            <person name="Postlethwait J."/>
            <person name="Bobe J."/>
            <person name="Montfort J."/>
            <person name="Bouchez O."/>
            <person name="Begum T."/>
            <person name="Mejri S."/>
            <person name="Adams A."/>
            <person name="Chen W.-J."/>
            <person name="Guiguen Y."/>
        </authorList>
    </citation>
    <scope>NUCLEOTIDE SEQUENCE</scope>
    <source>
        <tissue evidence="12">Blood</tissue>
    </source>
</reference>
<dbReference type="Pfam" id="PF08688">
    <property type="entry name" value="ASD1"/>
    <property type="match status" value="1"/>
</dbReference>
<dbReference type="GO" id="GO:0016324">
    <property type="term" value="C:apical plasma membrane"/>
    <property type="evidence" value="ECO:0007669"/>
    <property type="project" value="TreeGrafter"/>
</dbReference>
<feature type="compositionally biased region" description="Polar residues" evidence="9">
    <location>
        <begin position="622"/>
        <end position="646"/>
    </location>
</feature>
<keyword evidence="6" id="KW-0206">Cytoskeleton</keyword>
<dbReference type="InterPro" id="IPR014799">
    <property type="entry name" value="ASD2_dom"/>
</dbReference>
<comment type="subcellular location">
    <subcellularLocation>
        <location evidence="1">Cytoplasm</location>
        <location evidence="1">Cytoskeleton</location>
    </subcellularLocation>
</comment>
<feature type="compositionally biased region" description="Basic and acidic residues" evidence="9">
    <location>
        <begin position="1023"/>
        <end position="1033"/>
    </location>
</feature>
<dbReference type="PANTHER" id="PTHR15012:SF8">
    <property type="entry name" value="PROTEIN SHROOM2"/>
    <property type="match status" value="1"/>
</dbReference>
<feature type="coiled-coil region" evidence="8">
    <location>
        <begin position="1138"/>
        <end position="1165"/>
    </location>
</feature>
<feature type="domain" description="ASD1" evidence="10">
    <location>
        <begin position="468"/>
        <end position="551"/>
    </location>
</feature>
<protein>
    <recommendedName>
        <fullName evidence="14">ASD2 domain-containing protein</fullName>
    </recommendedName>
</protein>
<sequence>MRGRVQVGAVGDGTAPGTPVAGPALAPSGTCPRRSEPRPPHHLHHPPARSDSFAVAKVHERGPVAPSTEGPNPYAEHRQSGRGVDRGSMETPDNIQRGHRIHDRGPDVRRSYVPPAKNDPFLSYGSSDSYNISNSQLNSNRMHSLSSTDVRVSYPSHSYGPNHQRQYSDESALYPQPRAVSMATAPVTTPMQPSTGSYYSSMQELPTSKHQAHSQGHARTSTASLSSAGGLEPDPAHSQYHCVTARQAALVKVDSWKGGTRAGTATGESKGGEMTQEGNDRSSVTSVKAHKAKYRPPQMQRPYPDDKGSNGYCRQEGQPLDWPAAKPIADEKGRPGRDNGYHSESHYVNYPPGKSDDRQGFQPREAPQDVWPSQEEPCPQVNPLLHSLPHDGMGPTEAPVDLKQAKRNDRYATTLRNEIQNRKAQLQKSRSVAVLTGSGQTGEGEGGSPETSTSSSDGSFSSTYKDHLKEVQARVLQATSFRRRGLEPEAPPGYLPSASSPAPVLPPEVPHSRPIPGTASNQMSRIGGRKRFSAEKKVRSFSEPDKIHEVGVEAEQELPHPEPTASLADRRKFFEATGKPVFQRPLPKQTKQGLPEELRESRPEGNPLSAETAARSSAGGRPSTSGHHPNDLTSNQHALQEQQQRLGTFAEYEATWNVQRKPVEVKPSGRYRSADNILDSGVEERSRQSYVHERSRSSPSADFYGQNIPAPERKSAEFSYVEHKSTGHRGVTPSSRAADWTHDDLGARESPSQPERFPQPLPEATQRDTLESRGGTAPLPADHGLPRHHHSRPLPRDPEAPPPYPDDQSRGSGFPRTPPLPKQDRHRRPENAPSPGSLREPHASAPSPCRDSTHSPRTDPRQGTGPEDEQGYSHSAVFAKPEPPLPPPPPPPPPPPAYSSKPTSLLQPPMDGSRSPSPQFAPQRLTDKPPISLSDDAPCRMESLTESSEGKKAPVRIVPQDESHPPPLPDEPPIGPCPAQESNTLPCAYREQCRPGGRDHAHRGAQLEAAPTLLASTNGVSPEEEKKREELTRDIVGRDKSLADILDRSGMRTTMDLMEGIFSQDLEGAQQRRKPTPKQTSPRTPEESRQEEDSMAAAAGLVTSSSYYSTSVPKAELLIKMKDMQEPDSEDELDTDLANKKRQLIDSLSRKLQVLREARESLLEDVQENNALGNEVEATVQQVCRPNELDKFRMFVGDLDKVVSLLLSLSGRLARVENALNTLEEDAAPEEKRTLTEKRKLLIRQHEDAKELKENLDRRERVVSDILASQLSEESLADFQHFVKMKAALIIEQRKLDDKIKLGEEQLKCLTDSLPLDQRPPF</sequence>
<evidence type="ECO:0000313" key="12">
    <source>
        <dbReference type="EMBL" id="KAI1899828.1"/>
    </source>
</evidence>
<dbReference type="GO" id="GO:0043296">
    <property type="term" value="C:apical junction complex"/>
    <property type="evidence" value="ECO:0007669"/>
    <property type="project" value="TreeGrafter"/>
</dbReference>
<feature type="coiled-coil region" evidence="8">
    <location>
        <begin position="1206"/>
        <end position="1259"/>
    </location>
</feature>
<evidence type="ECO:0000256" key="5">
    <source>
        <dbReference type="ARBA" id="ARBA00023203"/>
    </source>
</evidence>
<name>A0A8T3DYS5_9TELE</name>
<feature type="compositionally biased region" description="Basic and acidic residues" evidence="9">
    <location>
        <begin position="594"/>
        <end position="603"/>
    </location>
</feature>
<evidence type="ECO:0000256" key="3">
    <source>
        <dbReference type="ARBA" id="ARBA00022490"/>
    </source>
</evidence>
<feature type="region of interest" description="Disordered" evidence="9">
    <location>
        <begin position="258"/>
        <end position="983"/>
    </location>
</feature>
<dbReference type="GO" id="GO:0030864">
    <property type="term" value="C:cortical actin cytoskeleton"/>
    <property type="evidence" value="ECO:0007669"/>
    <property type="project" value="TreeGrafter"/>
</dbReference>
<feature type="compositionally biased region" description="Basic and acidic residues" evidence="9">
    <location>
        <begin position="532"/>
        <end position="551"/>
    </location>
</feature>
<dbReference type="GO" id="GO:0007015">
    <property type="term" value="P:actin filament organization"/>
    <property type="evidence" value="ECO:0007669"/>
    <property type="project" value="TreeGrafter"/>
</dbReference>
<dbReference type="PROSITE" id="PS51306">
    <property type="entry name" value="ASD1"/>
    <property type="match status" value="1"/>
</dbReference>
<feature type="region of interest" description="Disordered" evidence="9">
    <location>
        <begin position="1"/>
        <end position="124"/>
    </location>
</feature>
<evidence type="ECO:0000259" key="10">
    <source>
        <dbReference type="PROSITE" id="PS51306"/>
    </source>
</evidence>
<feature type="compositionally biased region" description="Polar residues" evidence="9">
    <location>
        <begin position="186"/>
        <end position="227"/>
    </location>
</feature>
<dbReference type="OrthoDB" id="10063560at2759"/>
<feature type="region of interest" description="Disordered" evidence="9">
    <location>
        <begin position="183"/>
        <end position="237"/>
    </location>
</feature>
<evidence type="ECO:0000256" key="6">
    <source>
        <dbReference type="ARBA" id="ARBA00023212"/>
    </source>
</evidence>
<keyword evidence="8" id="KW-0175">Coiled coil</keyword>
<evidence type="ECO:0000256" key="4">
    <source>
        <dbReference type="ARBA" id="ARBA00022701"/>
    </source>
</evidence>
<feature type="compositionally biased region" description="Basic and acidic residues" evidence="9">
    <location>
        <begin position="682"/>
        <end position="696"/>
    </location>
</feature>
<feature type="compositionally biased region" description="Pro residues" evidence="9">
    <location>
        <begin position="881"/>
        <end position="897"/>
    </location>
</feature>
<evidence type="ECO:0000313" key="13">
    <source>
        <dbReference type="Proteomes" id="UP000829720"/>
    </source>
</evidence>
<feature type="compositionally biased region" description="Basic and acidic residues" evidence="9">
    <location>
        <begin position="75"/>
        <end position="88"/>
    </location>
</feature>
<evidence type="ECO:0000259" key="11">
    <source>
        <dbReference type="PROSITE" id="PS51307"/>
    </source>
</evidence>
<feature type="region of interest" description="Disordered" evidence="9">
    <location>
        <begin position="1060"/>
        <end position="1096"/>
    </location>
</feature>
<dbReference type="PROSITE" id="PS51307">
    <property type="entry name" value="ASD2"/>
    <property type="match status" value="1"/>
</dbReference>
<feature type="region of interest" description="Disordered" evidence="9">
    <location>
        <begin position="1008"/>
        <end position="1033"/>
    </location>
</feature>
<feature type="compositionally biased region" description="Low complexity" evidence="9">
    <location>
        <begin position="448"/>
        <end position="463"/>
    </location>
</feature>
<dbReference type="GO" id="GO:0005874">
    <property type="term" value="C:microtubule"/>
    <property type="evidence" value="ECO:0007669"/>
    <property type="project" value="UniProtKB-KW"/>
</dbReference>
<dbReference type="Proteomes" id="UP000829720">
    <property type="component" value="Unassembled WGS sequence"/>
</dbReference>
<evidence type="ECO:0008006" key="14">
    <source>
        <dbReference type="Google" id="ProtNLM"/>
    </source>
</evidence>
<keyword evidence="3" id="KW-0963">Cytoplasm</keyword>
<organism evidence="12 13">
    <name type="scientific">Albula goreensis</name>
    <dbReference type="NCBI Taxonomy" id="1534307"/>
    <lineage>
        <taxon>Eukaryota</taxon>
        <taxon>Metazoa</taxon>
        <taxon>Chordata</taxon>
        <taxon>Craniata</taxon>
        <taxon>Vertebrata</taxon>
        <taxon>Euteleostomi</taxon>
        <taxon>Actinopterygii</taxon>
        <taxon>Neopterygii</taxon>
        <taxon>Teleostei</taxon>
        <taxon>Albuliformes</taxon>
        <taxon>Albulidae</taxon>
        <taxon>Albula</taxon>
    </lineage>
</organism>
<feature type="compositionally biased region" description="Polar residues" evidence="9">
    <location>
        <begin position="414"/>
        <end position="430"/>
    </location>
</feature>
<feature type="compositionally biased region" description="Basic and acidic residues" evidence="9">
    <location>
        <begin position="851"/>
        <end position="860"/>
    </location>
</feature>
<dbReference type="Pfam" id="PF08687">
    <property type="entry name" value="ASD2"/>
    <property type="match status" value="1"/>
</dbReference>
<feature type="compositionally biased region" description="Basic and acidic residues" evidence="9">
    <location>
        <begin position="711"/>
        <end position="725"/>
    </location>
</feature>
<comment type="caution">
    <text evidence="12">The sequence shown here is derived from an EMBL/GenBank/DDBJ whole genome shotgun (WGS) entry which is preliminary data.</text>
</comment>
<proteinExistence type="inferred from homology"/>
<keyword evidence="13" id="KW-1185">Reference proteome</keyword>
<evidence type="ECO:0000256" key="7">
    <source>
        <dbReference type="PROSITE-ProRule" id="PRU00637"/>
    </source>
</evidence>
<evidence type="ECO:0000256" key="9">
    <source>
        <dbReference type="SAM" id="MobiDB-lite"/>
    </source>
</evidence>
<dbReference type="GO" id="GO:0005912">
    <property type="term" value="C:adherens junction"/>
    <property type="evidence" value="ECO:0007669"/>
    <property type="project" value="TreeGrafter"/>
</dbReference>
<feature type="domain" description="ASD2" evidence="11">
    <location>
        <begin position="1029"/>
        <end position="1315"/>
    </location>
</feature>
<feature type="compositionally biased region" description="Basic and acidic residues" evidence="9">
    <location>
        <begin position="328"/>
        <end position="345"/>
    </location>
</feature>